<evidence type="ECO:0000256" key="8">
    <source>
        <dbReference type="ARBA" id="ARBA00023004"/>
    </source>
</evidence>
<feature type="domain" description="ABC transporter" evidence="11">
    <location>
        <begin position="5"/>
        <end position="235"/>
    </location>
</feature>
<evidence type="ECO:0000256" key="3">
    <source>
        <dbReference type="ARBA" id="ARBA00022448"/>
    </source>
</evidence>
<dbReference type="SUPFAM" id="SSF52540">
    <property type="entry name" value="P-loop containing nucleoside triphosphate hydrolases"/>
    <property type="match status" value="1"/>
</dbReference>
<evidence type="ECO:0000256" key="4">
    <source>
        <dbReference type="ARBA" id="ARBA00022475"/>
    </source>
</evidence>
<dbReference type="InterPro" id="IPR017871">
    <property type="entry name" value="ABC_transporter-like_CS"/>
</dbReference>
<evidence type="ECO:0000256" key="2">
    <source>
        <dbReference type="ARBA" id="ARBA00005417"/>
    </source>
</evidence>
<evidence type="ECO:0000259" key="11">
    <source>
        <dbReference type="PROSITE" id="PS50893"/>
    </source>
</evidence>
<keyword evidence="7" id="KW-0067">ATP-binding</keyword>
<comment type="caution">
    <text evidence="12">The sequence shown here is derived from an EMBL/GenBank/DDBJ whole genome shotgun (WGS) entry which is preliminary data.</text>
</comment>
<keyword evidence="10" id="KW-0472">Membrane</keyword>
<protein>
    <submittedName>
        <fullName evidence="12">Ferrichrome ABC transporter</fullName>
    </submittedName>
</protein>
<evidence type="ECO:0000256" key="6">
    <source>
        <dbReference type="ARBA" id="ARBA00022741"/>
    </source>
</evidence>
<evidence type="ECO:0000313" key="12">
    <source>
        <dbReference type="EMBL" id="KLK94634.1"/>
    </source>
</evidence>
<dbReference type="InterPro" id="IPR003439">
    <property type="entry name" value="ABC_transporter-like_ATP-bd"/>
</dbReference>
<dbReference type="PANTHER" id="PTHR42771">
    <property type="entry name" value="IRON(3+)-HYDROXAMATE IMPORT ATP-BINDING PROTEIN FHUC"/>
    <property type="match status" value="1"/>
</dbReference>
<comment type="subcellular location">
    <subcellularLocation>
        <location evidence="1">Cell membrane</location>
        <topology evidence="1">Peripheral membrane protein</topology>
    </subcellularLocation>
</comment>
<dbReference type="GO" id="GO:0005886">
    <property type="term" value="C:plasma membrane"/>
    <property type="evidence" value="ECO:0007669"/>
    <property type="project" value="UniProtKB-SubCell"/>
</dbReference>
<evidence type="ECO:0000256" key="7">
    <source>
        <dbReference type="ARBA" id="ARBA00022840"/>
    </source>
</evidence>
<dbReference type="EMBL" id="LCYG01000009">
    <property type="protein sequence ID" value="KLK94634.1"/>
    <property type="molecule type" value="Genomic_DNA"/>
</dbReference>
<name>A0A0H1RHU0_9HYPH</name>
<dbReference type="InterPro" id="IPR027417">
    <property type="entry name" value="P-loop_NTPase"/>
</dbReference>
<keyword evidence="3" id="KW-0813">Transport</keyword>
<comment type="similarity">
    <text evidence="2">Belongs to the ABC transporter superfamily.</text>
</comment>
<dbReference type="STRING" id="1225564.AA309_02550"/>
<dbReference type="OrthoDB" id="9810077at2"/>
<dbReference type="SMART" id="SM00382">
    <property type="entry name" value="AAA"/>
    <property type="match status" value="1"/>
</dbReference>
<dbReference type="Gene3D" id="3.40.50.300">
    <property type="entry name" value="P-loop containing nucleotide triphosphate hydrolases"/>
    <property type="match status" value="1"/>
</dbReference>
<dbReference type="InterPro" id="IPR003593">
    <property type="entry name" value="AAA+_ATPase"/>
</dbReference>
<dbReference type="CDD" id="cd03214">
    <property type="entry name" value="ABC_Iron-Siderophores_B12_Hemin"/>
    <property type="match status" value="1"/>
</dbReference>
<dbReference type="AlphaFoldDB" id="A0A0H1RHU0"/>
<evidence type="ECO:0000313" key="13">
    <source>
        <dbReference type="Proteomes" id="UP000035489"/>
    </source>
</evidence>
<accession>A0A0H1RHU0</accession>
<dbReference type="GO" id="GO:0016887">
    <property type="term" value="F:ATP hydrolysis activity"/>
    <property type="evidence" value="ECO:0007669"/>
    <property type="project" value="InterPro"/>
</dbReference>
<sequence>MVVTLQLDNVGVRYGTKEVLSGITTPLLRGGEVTAVIGPNAAGKSSLFRRIAGLLDGPGHIHVNGASHKAASGEICYMPQDTSVNTVLTVYESILLARKQGSISRHVSDEDLRIVDRIVAALRIEAIAFKGLCELSGGQRQLVSFAQTLVREPKILLLDEPTSALDLHRQVEVLTLVRTLAREQNICVVIAVHDLNQVMRVADRVVVIDGGTMVRCGPVETVITPDLLRSIYKVDGRIERCSRLCPQVIIDGPIERPMAAE</sequence>
<evidence type="ECO:0000256" key="9">
    <source>
        <dbReference type="ARBA" id="ARBA00023065"/>
    </source>
</evidence>
<keyword evidence="13" id="KW-1185">Reference proteome</keyword>
<keyword evidence="9" id="KW-0406">Ion transport</keyword>
<keyword evidence="5" id="KW-0410">Iron transport</keyword>
<keyword evidence="8" id="KW-0408">Iron</keyword>
<gene>
    <name evidence="12" type="ORF">AA309_02550</name>
</gene>
<dbReference type="GO" id="GO:0005524">
    <property type="term" value="F:ATP binding"/>
    <property type="evidence" value="ECO:0007669"/>
    <property type="project" value="UniProtKB-KW"/>
</dbReference>
<evidence type="ECO:0000256" key="10">
    <source>
        <dbReference type="ARBA" id="ARBA00023136"/>
    </source>
</evidence>
<keyword evidence="6" id="KW-0547">Nucleotide-binding</keyword>
<dbReference type="Pfam" id="PF00005">
    <property type="entry name" value="ABC_tran"/>
    <property type="match status" value="1"/>
</dbReference>
<dbReference type="PROSITE" id="PS50893">
    <property type="entry name" value="ABC_TRANSPORTER_2"/>
    <property type="match status" value="1"/>
</dbReference>
<dbReference type="GO" id="GO:0006826">
    <property type="term" value="P:iron ion transport"/>
    <property type="evidence" value="ECO:0007669"/>
    <property type="project" value="UniProtKB-KW"/>
</dbReference>
<evidence type="ECO:0000256" key="1">
    <source>
        <dbReference type="ARBA" id="ARBA00004202"/>
    </source>
</evidence>
<dbReference type="Proteomes" id="UP000035489">
    <property type="component" value="Unassembled WGS sequence"/>
</dbReference>
<proteinExistence type="inferred from homology"/>
<reference evidence="12 13" key="1">
    <citation type="submission" date="2015-05" db="EMBL/GenBank/DDBJ databases">
        <title>Draft genome sequence of Microvirga vignae strain BR3299, a novel nitrogen fixing bacteria isolated from Brazil semi-aired region.</title>
        <authorList>
            <person name="Zilli J.E."/>
            <person name="Passos S.R."/>
            <person name="Leite J."/>
            <person name="Baldani J.I."/>
            <person name="Xavier G.R."/>
            <person name="Rumjaneck N.G."/>
            <person name="Simoes-Araujo J.L."/>
        </authorList>
    </citation>
    <scope>NUCLEOTIDE SEQUENCE [LARGE SCALE GENOMIC DNA]</scope>
    <source>
        <strain evidence="12 13">BR3299</strain>
    </source>
</reference>
<organism evidence="12 13">
    <name type="scientific">Microvirga vignae</name>
    <dbReference type="NCBI Taxonomy" id="1225564"/>
    <lineage>
        <taxon>Bacteria</taxon>
        <taxon>Pseudomonadati</taxon>
        <taxon>Pseudomonadota</taxon>
        <taxon>Alphaproteobacteria</taxon>
        <taxon>Hyphomicrobiales</taxon>
        <taxon>Methylobacteriaceae</taxon>
        <taxon>Microvirga</taxon>
    </lineage>
</organism>
<keyword evidence="4" id="KW-1003">Cell membrane</keyword>
<dbReference type="PANTHER" id="PTHR42771:SF7">
    <property type="entry name" value="ABC-TYPE COBALAMIN_FE3+-SIDEROPHORES TRANSPORT SYSTEM, ATPASE COMPONENT"/>
    <property type="match status" value="1"/>
</dbReference>
<dbReference type="PATRIC" id="fig|1225564.3.peg.6934"/>
<dbReference type="PROSITE" id="PS00211">
    <property type="entry name" value="ABC_TRANSPORTER_1"/>
    <property type="match status" value="1"/>
</dbReference>
<dbReference type="InterPro" id="IPR051535">
    <property type="entry name" value="Siderophore_ABC-ATPase"/>
</dbReference>
<dbReference type="RefSeq" id="WP_047187423.1">
    <property type="nucleotide sequence ID" value="NZ_LCYG01000009.1"/>
</dbReference>
<evidence type="ECO:0000256" key="5">
    <source>
        <dbReference type="ARBA" id="ARBA00022496"/>
    </source>
</evidence>